<dbReference type="OrthoDB" id="1728974at2759"/>
<organism evidence="2 3">
    <name type="scientific">Crucibulum laeve</name>
    <dbReference type="NCBI Taxonomy" id="68775"/>
    <lineage>
        <taxon>Eukaryota</taxon>
        <taxon>Fungi</taxon>
        <taxon>Dikarya</taxon>
        <taxon>Basidiomycota</taxon>
        <taxon>Agaricomycotina</taxon>
        <taxon>Agaricomycetes</taxon>
        <taxon>Agaricomycetidae</taxon>
        <taxon>Agaricales</taxon>
        <taxon>Agaricineae</taxon>
        <taxon>Nidulariaceae</taxon>
        <taxon>Crucibulum</taxon>
    </lineage>
</organism>
<dbReference type="Proteomes" id="UP000308652">
    <property type="component" value="Unassembled WGS sequence"/>
</dbReference>
<name>A0A5C3LW29_9AGAR</name>
<dbReference type="STRING" id="68775.A0A5C3LW29"/>
<proteinExistence type="predicted"/>
<evidence type="ECO:0000256" key="1">
    <source>
        <dbReference type="SAM" id="MobiDB-lite"/>
    </source>
</evidence>
<feature type="region of interest" description="Disordered" evidence="1">
    <location>
        <begin position="201"/>
        <end position="234"/>
    </location>
</feature>
<sequence length="245" mass="26628">MPTPLKTGSALLLGIELVTDQLRASIVDESFELVGVESVNFDTELPEYHCMAVSFIFLALSLPPFPKLIGRIFTTPGDTYTTLVETWIKGLAPFITATKNGPTSPFLSLNYFSLRETRNTVGLLTLGPLLSFLALKELKTGGLGAVSSFFIELEELSLPLALLLLIRPIASLRLLLVDGLGSKGNMKTLMRRTRDPRIHVYDKSSRKGEAEHGADERPGDGGEDVDAGGTRNGVEVVVLPREECV</sequence>
<evidence type="ECO:0000313" key="2">
    <source>
        <dbReference type="EMBL" id="TFK32961.1"/>
    </source>
</evidence>
<dbReference type="Gene3D" id="3.30.420.40">
    <property type="match status" value="1"/>
</dbReference>
<keyword evidence="3" id="KW-1185">Reference proteome</keyword>
<protein>
    <submittedName>
        <fullName evidence="2">Uncharacterized protein</fullName>
    </submittedName>
</protein>
<dbReference type="AlphaFoldDB" id="A0A5C3LW29"/>
<reference evidence="2 3" key="1">
    <citation type="journal article" date="2019" name="Nat. Ecol. Evol.">
        <title>Megaphylogeny resolves global patterns of mushroom evolution.</title>
        <authorList>
            <person name="Varga T."/>
            <person name="Krizsan K."/>
            <person name="Foldi C."/>
            <person name="Dima B."/>
            <person name="Sanchez-Garcia M."/>
            <person name="Sanchez-Ramirez S."/>
            <person name="Szollosi G.J."/>
            <person name="Szarkandi J.G."/>
            <person name="Papp V."/>
            <person name="Albert L."/>
            <person name="Andreopoulos W."/>
            <person name="Angelini C."/>
            <person name="Antonin V."/>
            <person name="Barry K.W."/>
            <person name="Bougher N.L."/>
            <person name="Buchanan P."/>
            <person name="Buyck B."/>
            <person name="Bense V."/>
            <person name="Catcheside P."/>
            <person name="Chovatia M."/>
            <person name="Cooper J."/>
            <person name="Damon W."/>
            <person name="Desjardin D."/>
            <person name="Finy P."/>
            <person name="Geml J."/>
            <person name="Haridas S."/>
            <person name="Hughes K."/>
            <person name="Justo A."/>
            <person name="Karasinski D."/>
            <person name="Kautmanova I."/>
            <person name="Kiss B."/>
            <person name="Kocsube S."/>
            <person name="Kotiranta H."/>
            <person name="LaButti K.M."/>
            <person name="Lechner B.E."/>
            <person name="Liimatainen K."/>
            <person name="Lipzen A."/>
            <person name="Lukacs Z."/>
            <person name="Mihaltcheva S."/>
            <person name="Morgado L.N."/>
            <person name="Niskanen T."/>
            <person name="Noordeloos M.E."/>
            <person name="Ohm R.A."/>
            <person name="Ortiz-Santana B."/>
            <person name="Ovrebo C."/>
            <person name="Racz N."/>
            <person name="Riley R."/>
            <person name="Savchenko A."/>
            <person name="Shiryaev A."/>
            <person name="Soop K."/>
            <person name="Spirin V."/>
            <person name="Szebenyi C."/>
            <person name="Tomsovsky M."/>
            <person name="Tulloss R.E."/>
            <person name="Uehling J."/>
            <person name="Grigoriev I.V."/>
            <person name="Vagvolgyi C."/>
            <person name="Papp T."/>
            <person name="Martin F.M."/>
            <person name="Miettinen O."/>
            <person name="Hibbett D.S."/>
            <person name="Nagy L.G."/>
        </authorList>
    </citation>
    <scope>NUCLEOTIDE SEQUENCE [LARGE SCALE GENOMIC DNA]</scope>
    <source>
        <strain evidence="2 3">CBS 166.37</strain>
    </source>
</reference>
<dbReference type="EMBL" id="ML213658">
    <property type="protein sequence ID" value="TFK32961.1"/>
    <property type="molecule type" value="Genomic_DNA"/>
</dbReference>
<evidence type="ECO:0000313" key="3">
    <source>
        <dbReference type="Proteomes" id="UP000308652"/>
    </source>
</evidence>
<gene>
    <name evidence="2" type="ORF">BDQ12DRAFT_716108</name>
</gene>
<feature type="compositionally biased region" description="Basic and acidic residues" evidence="1">
    <location>
        <begin position="201"/>
        <end position="220"/>
    </location>
</feature>
<accession>A0A5C3LW29</accession>